<dbReference type="InterPro" id="IPR009200">
    <property type="entry name" value="DUF1269_membrane"/>
</dbReference>
<dbReference type="Pfam" id="PF06897">
    <property type="entry name" value="DUF1269"/>
    <property type="match status" value="1"/>
</dbReference>
<gene>
    <name evidence="2" type="ORF">HALOF300_03368</name>
</gene>
<keyword evidence="1" id="KW-0472">Membrane</keyword>
<sequence length="161" mass="17559">MTTFTTWKFETVDGADRAADTLKQVRSDGLIKVEDYAVLTWPADADRPEVKYENRDNWRAAGWGAFWGVLFGALFFLPLIGAAAGAAISLLNKHMQDVGITREQLDAIGKQVGPGSSALFVVTSERDLDLVAERFRGHEGTLIATNLVAGEADEVRQAFEG</sequence>
<dbReference type="EMBL" id="CACRYJ010000048">
    <property type="protein sequence ID" value="VZO38607.1"/>
    <property type="molecule type" value="Genomic_DNA"/>
</dbReference>
<evidence type="ECO:0008006" key="4">
    <source>
        <dbReference type="Google" id="ProtNLM"/>
    </source>
</evidence>
<dbReference type="AlphaFoldDB" id="A0A7M4DMJ5"/>
<comment type="caution">
    <text evidence="2">The sequence shown here is derived from an EMBL/GenBank/DDBJ whole genome shotgun (WGS) entry which is preliminary data.</text>
</comment>
<accession>A0A7M4DMJ5</accession>
<keyword evidence="1" id="KW-1133">Transmembrane helix</keyword>
<evidence type="ECO:0000256" key="1">
    <source>
        <dbReference type="SAM" id="Phobius"/>
    </source>
</evidence>
<reference evidence="2 3" key="1">
    <citation type="submission" date="2019-11" db="EMBL/GenBank/DDBJ databases">
        <authorList>
            <person name="Criscuolo A."/>
        </authorList>
    </citation>
    <scope>NUCLEOTIDE SEQUENCE [LARGE SCALE GENOMIC DNA]</scope>
    <source>
        <strain evidence="2">CIP111667</strain>
    </source>
</reference>
<name>A0A7M4DMJ5_9MICO</name>
<keyword evidence="1" id="KW-0812">Transmembrane</keyword>
<feature type="transmembrane region" description="Helical" evidence="1">
    <location>
        <begin position="65"/>
        <end position="91"/>
    </location>
</feature>
<protein>
    <recommendedName>
        <fullName evidence="4">DUF1269 domain-containing protein</fullName>
    </recommendedName>
</protein>
<dbReference type="RefSeq" id="WP_156742041.1">
    <property type="nucleotide sequence ID" value="NZ_CACRYJ010000048.1"/>
</dbReference>
<proteinExistence type="predicted"/>
<dbReference type="Proteomes" id="UP000419743">
    <property type="component" value="Unassembled WGS sequence"/>
</dbReference>
<evidence type="ECO:0000313" key="3">
    <source>
        <dbReference type="Proteomes" id="UP000419743"/>
    </source>
</evidence>
<evidence type="ECO:0000313" key="2">
    <source>
        <dbReference type="EMBL" id="VZO38607.1"/>
    </source>
</evidence>
<keyword evidence="3" id="KW-1185">Reference proteome</keyword>
<organism evidence="2 3">
    <name type="scientific">Occultella aeris</name>
    <dbReference type="NCBI Taxonomy" id="2761496"/>
    <lineage>
        <taxon>Bacteria</taxon>
        <taxon>Bacillati</taxon>
        <taxon>Actinomycetota</taxon>
        <taxon>Actinomycetes</taxon>
        <taxon>Micrococcales</taxon>
        <taxon>Ruaniaceae</taxon>
        <taxon>Occultella</taxon>
    </lineage>
</organism>